<comment type="caution">
    <text evidence="2">The sequence shown here is derived from an EMBL/GenBank/DDBJ whole genome shotgun (WGS) entry which is preliminary data.</text>
</comment>
<organism evidence="2 3">
    <name type="scientific">Araneus ventricosus</name>
    <name type="common">Orbweaver spider</name>
    <name type="synonym">Epeira ventricosa</name>
    <dbReference type="NCBI Taxonomy" id="182803"/>
    <lineage>
        <taxon>Eukaryota</taxon>
        <taxon>Metazoa</taxon>
        <taxon>Ecdysozoa</taxon>
        <taxon>Arthropoda</taxon>
        <taxon>Chelicerata</taxon>
        <taxon>Arachnida</taxon>
        <taxon>Araneae</taxon>
        <taxon>Araneomorphae</taxon>
        <taxon>Entelegynae</taxon>
        <taxon>Araneoidea</taxon>
        <taxon>Araneidae</taxon>
        <taxon>Araneus</taxon>
    </lineage>
</organism>
<sequence length="103" mass="12342">MASTVQKAFCVLEFNNCHSVITVQRRFRQHYNQEPPNTNNIRRWHQMFEETGCQCKGKTSRRPRVSAENVERIRRMYERSPQKSMHAGSYKCHKRYGMFSERG</sequence>
<feature type="domain" description="DUF4817" evidence="1">
    <location>
        <begin position="3"/>
        <end position="52"/>
    </location>
</feature>
<dbReference type="Proteomes" id="UP000499080">
    <property type="component" value="Unassembled WGS sequence"/>
</dbReference>
<reference evidence="2 3" key="1">
    <citation type="journal article" date="2019" name="Sci. Rep.">
        <title>Orb-weaving spider Araneus ventricosus genome elucidates the spidroin gene catalogue.</title>
        <authorList>
            <person name="Kono N."/>
            <person name="Nakamura H."/>
            <person name="Ohtoshi R."/>
            <person name="Moran D.A.P."/>
            <person name="Shinohara A."/>
            <person name="Yoshida Y."/>
            <person name="Fujiwara M."/>
            <person name="Mori M."/>
            <person name="Tomita M."/>
            <person name="Arakawa K."/>
        </authorList>
    </citation>
    <scope>NUCLEOTIDE SEQUENCE [LARGE SCALE GENOMIC DNA]</scope>
</reference>
<evidence type="ECO:0000259" key="1">
    <source>
        <dbReference type="Pfam" id="PF16087"/>
    </source>
</evidence>
<keyword evidence="3" id="KW-1185">Reference proteome</keyword>
<evidence type="ECO:0000313" key="2">
    <source>
        <dbReference type="EMBL" id="GBL92252.1"/>
    </source>
</evidence>
<dbReference type="Pfam" id="PF16087">
    <property type="entry name" value="DUF4817"/>
    <property type="match status" value="1"/>
</dbReference>
<protein>
    <recommendedName>
        <fullName evidence="1">DUF4817 domain-containing protein</fullName>
    </recommendedName>
</protein>
<dbReference type="EMBL" id="BGPR01000085">
    <property type="protein sequence ID" value="GBL92252.1"/>
    <property type="molecule type" value="Genomic_DNA"/>
</dbReference>
<name>A0A4Y2BJ09_ARAVE</name>
<proteinExistence type="predicted"/>
<dbReference type="OrthoDB" id="6611281at2759"/>
<accession>A0A4Y2BJ09</accession>
<dbReference type="AlphaFoldDB" id="A0A4Y2BJ09"/>
<dbReference type="InterPro" id="IPR032135">
    <property type="entry name" value="DUF4817"/>
</dbReference>
<evidence type="ECO:0000313" key="3">
    <source>
        <dbReference type="Proteomes" id="UP000499080"/>
    </source>
</evidence>
<gene>
    <name evidence="2" type="ORF">AVEN_35808_1</name>
</gene>